<comment type="similarity">
    <text evidence="4">Belongs to the ubiquitin-activating E1 family. UBA3 subfamily.</text>
</comment>
<dbReference type="EC" id="6.2.1.64" evidence="4"/>
<evidence type="ECO:0000259" key="6">
    <source>
        <dbReference type="Pfam" id="PF00899"/>
    </source>
</evidence>
<dbReference type="Gene3D" id="1.10.10.520">
    <property type="entry name" value="Ubiquitin activating enzymes (Uba3). Chain: B, domain 2"/>
    <property type="match status" value="1"/>
</dbReference>
<gene>
    <name evidence="7" type="primary">PmlGA01_050021000</name>
    <name evidence="7" type="ORF">PMLGA01_050021000</name>
</gene>
<name>A0A1C3KLW4_PLAMA</name>
<dbReference type="Proteomes" id="UP000219799">
    <property type="component" value="Chromosome 5"/>
</dbReference>
<dbReference type="AlphaFoldDB" id="A0A1C3KLW4"/>
<dbReference type="EMBL" id="LT594493">
    <property type="protein sequence ID" value="SBT74983.1"/>
    <property type="molecule type" value="Genomic_DNA"/>
</dbReference>
<evidence type="ECO:0000256" key="5">
    <source>
        <dbReference type="SAM" id="MobiDB-lite"/>
    </source>
</evidence>
<dbReference type="GO" id="GO:0005737">
    <property type="term" value="C:cytoplasm"/>
    <property type="evidence" value="ECO:0007669"/>
    <property type="project" value="TreeGrafter"/>
</dbReference>
<comment type="pathway">
    <text evidence="4">Protein modification; protein neddylation.</text>
</comment>
<dbReference type="SUPFAM" id="SSF69572">
    <property type="entry name" value="Activating enzymes of the ubiquitin-like proteins"/>
    <property type="match status" value="1"/>
</dbReference>
<dbReference type="InterPro" id="IPR000594">
    <property type="entry name" value="ThiF_NAD_FAD-bd"/>
</dbReference>
<evidence type="ECO:0000256" key="2">
    <source>
        <dbReference type="ARBA" id="ARBA00022786"/>
    </source>
</evidence>
<reference evidence="7 8" key="1">
    <citation type="submission" date="2016-06" db="EMBL/GenBank/DDBJ databases">
        <authorList>
            <consortium name="Pathogen Informatics"/>
        </authorList>
    </citation>
    <scope>NUCLEOTIDE SEQUENCE [LARGE SCALE GENOMIC DNA]</scope>
    <source>
        <strain evidence="7">PmlGA01</strain>
    </source>
</reference>
<keyword evidence="4" id="KW-0436">Ligase</keyword>
<dbReference type="InterPro" id="IPR045886">
    <property type="entry name" value="ThiF/MoeB/HesA"/>
</dbReference>
<comment type="function">
    <text evidence="4">Catalytic subunit of the dimeric E1 enzyme, which activates NEDD8.</text>
</comment>
<evidence type="ECO:0000256" key="4">
    <source>
        <dbReference type="RuleBase" id="RU368009"/>
    </source>
</evidence>
<proteinExistence type="inferred from homology"/>
<evidence type="ECO:0000313" key="8">
    <source>
        <dbReference type="Proteomes" id="UP000219799"/>
    </source>
</evidence>
<accession>A0A1C3KLW4</accession>
<dbReference type="UniPathway" id="UPA00885"/>
<dbReference type="Pfam" id="PF00899">
    <property type="entry name" value="ThiF"/>
    <property type="match status" value="1"/>
</dbReference>
<dbReference type="GO" id="GO:0045116">
    <property type="term" value="P:protein neddylation"/>
    <property type="evidence" value="ECO:0007669"/>
    <property type="project" value="UniProtKB-UniRule"/>
</dbReference>
<organism evidence="7 8">
    <name type="scientific">Plasmodium malariae</name>
    <dbReference type="NCBI Taxonomy" id="5858"/>
    <lineage>
        <taxon>Eukaryota</taxon>
        <taxon>Sar</taxon>
        <taxon>Alveolata</taxon>
        <taxon>Apicomplexa</taxon>
        <taxon>Aconoidasida</taxon>
        <taxon>Haemosporida</taxon>
        <taxon>Plasmodiidae</taxon>
        <taxon>Plasmodium</taxon>
        <taxon>Plasmodium (Plasmodium)</taxon>
    </lineage>
</organism>
<dbReference type="GO" id="GO:0019781">
    <property type="term" value="F:NEDD8 activating enzyme activity"/>
    <property type="evidence" value="ECO:0007669"/>
    <property type="project" value="UniProtKB-UniRule"/>
</dbReference>
<dbReference type="VEuPathDB" id="PlasmoDB:PmUG01_05031900"/>
<protein>
    <recommendedName>
        <fullName evidence="4">NEDD8-activating enzyme E1 catalytic subunit</fullName>
        <ecNumber evidence="4">6.2.1.64</ecNumber>
    </recommendedName>
</protein>
<feature type="domain" description="THIF-type NAD/FAD binding fold" evidence="6">
    <location>
        <begin position="6"/>
        <end position="365"/>
    </location>
</feature>
<comment type="catalytic activity">
    <reaction evidence="4">
        <text>ATP + [NEDD8 protein] + [E1 NEDD8-activating enzyme]-L-cysteine = AMP + diphosphate + [E1 NEDD8-activating enzyme]-S-[NEDD8 protein]-yl-L-cysteine.</text>
        <dbReference type="EC" id="6.2.1.64"/>
    </reaction>
</comment>
<sequence>MCNAFEKVNVLIVGCGGLGNEVIKNLIYMNIKNMSIIDYDTIEVSNLHRQLFFTNKDIGEYKVDVISKRINEKYKDIFIHSYKKNIEFFDAPFFEKFDFIIGCLDNISSRLYINNLIFNLKKKEIIYIDGGVEGFKGSIKIVNTRNNFACLQCTVENYANVNTTAMATITTAMSTITTAMPTITTAMPTITTAMPTITTAMPTITTAITINSSSNSNSNNNSNNSNNSNSYSYSNNSNSYSYSSNHIKDTFPVCSIINKPKTPEDCILYVKNISFEKIKKEKFDVNNENHIIWVFEEAKKRAHHFHIDDVSYALTEQVVRNSIPTIVSTIMVIASLITSKLYYFVLMSEMGSSNSLGSIHSYTHNYSDILYVGDRGFYLYYYKIYKNPQCVMCNKKRVYFTFKKTETLNKLVQLIREKYNSDKINISSDSSILFLTSKYISGKTYEQKLNSTFQQLIDKGEITQGGCLNIQTEKFNFLLFLDLE</sequence>
<evidence type="ECO:0000313" key="7">
    <source>
        <dbReference type="EMBL" id="SBT74983.1"/>
    </source>
</evidence>
<dbReference type="InterPro" id="IPR035985">
    <property type="entry name" value="Ubiquitin-activating_enz"/>
</dbReference>
<keyword evidence="2 4" id="KW-0833">Ubl conjugation pathway</keyword>
<dbReference type="PANTHER" id="PTHR10953:SF6">
    <property type="entry name" value="NEDD8-ACTIVATING ENZYME E1 CATALYTIC SUBUNIT"/>
    <property type="match status" value="1"/>
</dbReference>
<keyword evidence="3 4" id="KW-0067">ATP-binding</keyword>
<dbReference type="PANTHER" id="PTHR10953">
    <property type="entry name" value="UBIQUITIN-ACTIVATING ENZYME E1"/>
    <property type="match status" value="1"/>
</dbReference>
<keyword evidence="1 4" id="KW-0547">Nucleotide-binding</keyword>
<dbReference type="Gene3D" id="3.40.50.720">
    <property type="entry name" value="NAD(P)-binding Rossmann-like Domain"/>
    <property type="match status" value="1"/>
</dbReference>
<feature type="region of interest" description="Disordered" evidence="5">
    <location>
        <begin position="212"/>
        <end position="231"/>
    </location>
</feature>
<evidence type="ECO:0000256" key="3">
    <source>
        <dbReference type="ARBA" id="ARBA00022840"/>
    </source>
</evidence>
<dbReference type="InterPro" id="IPR023318">
    <property type="entry name" value="Ub_act_enz_dom_a_sf"/>
</dbReference>
<dbReference type="GO" id="GO:0005634">
    <property type="term" value="C:nucleus"/>
    <property type="evidence" value="ECO:0007669"/>
    <property type="project" value="TreeGrafter"/>
</dbReference>
<evidence type="ECO:0000256" key="1">
    <source>
        <dbReference type="ARBA" id="ARBA00022741"/>
    </source>
</evidence>
<dbReference type="GO" id="GO:0005524">
    <property type="term" value="F:ATP binding"/>
    <property type="evidence" value="ECO:0007669"/>
    <property type="project" value="UniProtKB-UniRule"/>
</dbReference>